<keyword evidence="6" id="KW-0645">Protease</keyword>
<dbReference type="PANTHER" id="PTHR23402">
    <property type="entry name" value="PROTEASE FAMILY C15 PYROGLUTAMYL-PEPTIDASE I-RELATED"/>
    <property type="match status" value="1"/>
</dbReference>
<dbReference type="InterPro" id="IPR016125">
    <property type="entry name" value="Peptidase_C15-like"/>
</dbReference>
<dbReference type="PRINTS" id="PR00706">
    <property type="entry name" value="PYROGLUPTASE"/>
</dbReference>
<dbReference type="NCBIfam" id="NF009676">
    <property type="entry name" value="PRK13197.1"/>
    <property type="match status" value="1"/>
</dbReference>
<evidence type="ECO:0000256" key="3">
    <source>
        <dbReference type="ARBA" id="ARBA00004496"/>
    </source>
</evidence>
<reference evidence="11" key="1">
    <citation type="journal article" date="2014" name="Int. J. Syst. Evol. Microbiol.">
        <title>Complete genome sequence of Corynebacterium casei LMG S-19264T (=DSM 44701T), isolated from a smear-ripened cheese.</title>
        <authorList>
            <consortium name="US DOE Joint Genome Institute (JGI-PGF)"/>
            <person name="Walter F."/>
            <person name="Albersmeier A."/>
            <person name="Kalinowski J."/>
            <person name="Ruckert C."/>
        </authorList>
    </citation>
    <scope>NUCLEOTIDE SEQUENCE</scope>
    <source>
        <strain evidence="11">VKM Ac-1447</strain>
    </source>
</reference>
<dbReference type="NCBIfam" id="TIGR00504">
    <property type="entry name" value="pyro_pdase"/>
    <property type="match status" value="1"/>
</dbReference>
<evidence type="ECO:0000256" key="2">
    <source>
        <dbReference type="ARBA" id="ARBA00002280"/>
    </source>
</evidence>
<dbReference type="EC" id="3.4.19.3" evidence="9"/>
<comment type="catalytic activity">
    <reaction evidence="1 9">
        <text>Release of an N-terminal pyroglutamyl group from a polypeptide, the second amino acid generally not being Pro.</text>
        <dbReference type="EC" id="3.4.19.3"/>
    </reaction>
</comment>
<comment type="subcellular location">
    <subcellularLocation>
        <location evidence="3">Cytoplasm</location>
    </subcellularLocation>
</comment>
<proteinExistence type="inferred from homology"/>
<dbReference type="InterPro" id="IPR033694">
    <property type="entry name" value="PGPEP1_Cys_AS"/>
</dbReference>
<dbReference type="InterPro" id="IPR036440">
    <property type="entry name" value="Peptidase_C15-like_sf"/>
</dbReference>
<keyword evidence="5" id="KW-0963">Cytoplasm</keyword>
<comment type="similarity">
    <text evidence="4">Belongs to the peptidase C15 family.</text>
</comment>
<evidence type="ECO:0000256" key="6">
    <source>
        <dbReference type="ARBA" id="ARBA00022670"/>
    </source>
</evidence>
<evidence type="ECO:0000313" key="11">
    <source>
        <dbReference type="EMBL" id="GLJ81227.1"/>
    </source>
</evidence>
<dbReference type="GO" id="GO:0005829">
    <property type="term" value="C:cytosol"/>
    <property type="evidence" value="ECO:0007669"/>
    <property type="project" value="InterPro"/>
</dbReference>
<dbReference type="PANTHER" id="PTHR23402:SF1">
    <property type="entry name" value="PYROGLUTAMYL-PEPTIDASE I"/>
    <property type="match status" value="1"/>
</dbReference>
<dbReference type="Proteomes" id="UP001142317">
    <property type="component" value="Unassembled WGS sequence"/>
</dbReference>
<accession>A0A9W6M4X0</accession>
<gene>
    <name evidence="11" type="primary">pcp</name>
    <name evidence="11" type="ORF">GCM10017586_29100</name>
</gene>
<feature type="active site" evidence="9">
    <location>
        <position position="77"/>
    </location>
</feature>
<evidence type="ECO:0000256" key="4">
    <source>
        <dbReference type="ARBA" id="ARBA00006641"/>
    </source>
</evidence>
<evidence type="ECO:0000256" key="1">
    <source>
        <dbReference type="ARBA" id="ARBA00001770"/>
    </source>
</evidence>
<reference evidence="11" key="2">
    <citation type="submission" date="2023-01" db="EMBL/GenBank/DDBJ databases">
        <authorList>
            <person name="Sun Q."/>
            <person name="Evtushenko L."/>
        </authorList>
    </citation>
    <scope>NUCLEOTIDE SEQUENCE</scope>
    <source>
        <strain evidence="11">VKM Ac-1447</strain>
    </source>
</reference>
<dbReference type="AlphaFoldDB" id="A0A9W6M4X0"/>
<keyword evidence="8" id="KW-0788">Thiol protease</keyword>
<evidence type="ECO:0000256" key="7">
    <source>
        <dbReference type="ARBA" id="ARBA00022801"/>
    </source>
</evidence>
<dbReference type="PROSITE" id="PS01333">
    <property type="entry name" value="PYRASE_GLU"/>
    <property type="match status" value="1"/>
</dbReference>
<organism evidence="11 12">
    <name type="scientific">Microbacterium imperiale</name>
    <dbReference type="NCBI Taxonomy" id="33884"/>
    <lineage>
        <taxon>Bacteria</taxon>
        <taxon>Bacillati</taxon>
        <taxon>Actinomycetota</taxon>
        <taxon>Actinomycetes</taxon>
        <taxon>Micrococcales</taxon>
        <taxon>Microbacteriaceae</taxon>
        <taxon>Microbacterium</taxon>
    </lineage>
</organism>
<sequence length="208" mass="21688">MLLTGFEPFAGDATNPSGDAVRLVAAEWNDPERLVVEVLPVEFDRAGRTLTELIATHRPEVVVATGLAGGRSGITPERVAINLMDARIPDNAGAQPVDVPSRPNGPAAHFATIPVKAITAAIVEAGVPASVSHSAGTFVCNHAMYTALDSTDRESRRAGFIHVPHASENAPEGQPSLPLADIARGLRIAIRTSLDAETDATYAAGTIS</sequence>
<dbReference type="GO" id="GO:0006508">
    <property type="term" value="P:proteolysis"/>
    <property type="evidence" value="ECO:0007669"/>
    <property type="project" value="UniProtKB-KW"/>
</dbReference>
<dbReference type="InterPro" id="IPR000816">
    <property type="entry name" value="Peptidase_C15"/>
</dbReference>
<dbReference type="InterPro" id="IPR033693">
    <property type="entry name" value="PGPEP1_Glu_AS"/>
</dbReference>
<comment type="function">
    <text evidence="2">Removes 5-oxoproline from various penultimate amino acid residues except L-proline.</text>
</comment>
<keyword evidence="12" id="KW-1185">Reference proteome</keyword>
<dbReference type="GO" id="GO:0016920">
    <property type="term" value="F:pyroglutamyl-peptidase activity"/>
    <property type="evidence" value="ECO:0007669"/>
    <property type="project" value="UniProtKB-EC"/>
</dbReference>
<name>A0A9W6M4X0_9MICO</name>
<evidence type="ECO:0000256" key="5">
    <source>
        <dbReference type="ARBA" id="ARBA00022490"/>
    </source>
</evidence>
<dbReference type="PROSITE" id="PS01334">
    <property type="entry name" value="PYRASE_CYS"/>
    <property type="match status" value="1"/>
</dbReference>
<dbReference type="Pfam" id="PF01470">
    <property type="entry name" value="Peptidase_C15"/>
    <property type="match status" value="1"/>
</dbReference>
<evidence type="ECO:0000256" key="9">
    <source>
        <dbReference type="PROSITE-ProRule" id="PRU10076"/>
    </source>
</evidence>
<dbReference type="SUPFAM" id="SSF53182">
    <property type="entry name" value="Pyrrolidone carboxyl peptidase (pyroglutamate aminopeptidase)"/>
    <property type="match status" value="1"/>
</dbReference>
<dbReference type="Gene3D" id="3.40.630.20">
    <property type="entry name" value="Peptidase C15, pyroglutamyl peptidase I-like"/>
    <property type="match status" value="1"/>
</dbReference>
<evidence type="ECO:0000256" key="10">
    <source>
        <dbReference type="PROSITE-ProRule" id="PRU10077"/>
    </source>
</evidence>
<evidence type="ECO:0000313" key="12">
    <source>
        <dbReference type="Proteomes" id="UP001142317"/>
    </source>
</evidence>
<keyword evidence="7" id="KW-0378">Hydrolase</keyword>
<dbReference type="InterPro" id="IPR029762">
    <property type="entry name" value="PGP-I_bact-type"/>
</dbReference>
<dbReference type="PIRSF" id="PIRSF015592">
    <property type="entry name" value="Prld-crbxl_pptds"/>
    <property type="match status" value="1"/>
</dbReference>
<dbReference type="EMBL" id="BSEO01000014">
    <property type="protein sequence ID" value="GLJ81227.1"/>
    <property type="molecule type" value="Genomic_DNA"/>
</dbReference>
<evidence type="ECO:0000256" key="8">
    <source>
        <dbReference type="ARBA" id="ARBA00022807"/>
    </source>
</evidence>
<dbReference type="CDD" id="cd00501">
    <property type="entry name" value="Peptidase_C15"/>
    <property type="match status" value="1"/>
</dbReference>
<feature type="active site" evidence="10">
    <location>
        <position position="140"/>
    </location>
</feature>
<comment type="caution">
    <text evidence="11">The sequence shown here is derived from an EMBL/GenBank/DDBJ whole genome shotgun (WGS) entry which is preliminary data.</text>
</comment>
<protein>
    <recommendedName>
        <fullName evidence="9">Pyroglutamyl-peptidase I</fullName>
        <ecNumber evidence="9">3.4.19.3</ecNumber>
    </recommendedName>
</protein>
<dbReference type="FunFam" id="3.40.630.20:FF:000001">
    <property type="entry name" value="Pyrrolidone-carboxylate peptidase"/>
    <property type="match status" value="1"/>
</dbReference>